<evidence type="ECO:0008006" key="5">
    <source>
        <dbReference type="Google" id="ProtNLM"/>
    </source>
</evidence>
<keyword evidence="2" id="KW-0472">Membrane</keyword>
<keyword evidence="2" id="KW-1133">Transmembrane helix</keyword>
<feature type="compositionally biased region" description="Low complexity" evidence="1">
    <location>
        <begin position="368"/>
        <end position="381"/>
    </location>
</feature>
<feature type="compositionally biased region" description="Low complexity" evidence="1">
    <location>
        <begin position="78"/>
        <end position="91"/>
    </location>
</feature>
<organism evidence="3 4">
    <name type="scientific">Mycobacterium gordonae</name>
    <dbReference type="NCBI Taxonomy" id="1778"/>
    <lineage>
        <taxon>Bacteria</taxon>
        <taxon>Bacillati</taxon>
        <taxon>Actinomycetota</taxon>
        <taxon>Actinomycetes</taxon>
        <taxon>Mycobacteriales</taxon>
        <taxon>Mycobacteriaceae</taxon>
        <taxon>Mycobacterium</taxon>
    </lineage>
</organism>
<name>A0A1X1VV46_MYCGO</name>
<sequence length="437" mass="44001">MRRDDADRAPAMTGPSTDDDVQFVDRSLDFLSDLEIDDSGVGVLAHPDDPGALDPPDIDDAGPAEDPGDQTPTGFTESAAPSGSSPAGIGATTHYGHDHVDDPPQENDSSAVDLAPVDLDSPKPDNDIDADSDPNIRDADADAAPDALVTPEARAAQPTGDDLAVSDTKDTAAPAAARYNKKIAAGFVGATAAAALVASGALMAMRTEPHVAETGQAGGPTTHLSVVAAPTTTVGAGEHDSTIPFTATSVGCLPGSTAAQAAASPDPTQAWVCVTGGNAGEFVVLNLGRSMLITAVSLTPGWVGTDSSGVDQWHQHRVATRVQWSFNDSPPTAISQDTGSVHGEATKALPERGVLASRVILLIQETGRAPADAAATTSPAPGSGGLFGDVLGPAATEPPPAGSPAVLPGLTGEPARTDPADNSFAISSIKIFGHPPQ</sequence>
<feature type="region of interest" description="Disordered" evidence="1">
    <location>
        <begin position="40"/>
        <end position="140"/>
    </location>
</feature>
<proteinExistence type="predicted"/>
<protein>
    <recommendedName>
        <fullName evidence="5">F5/8 type C domain-containing protein</fullName>
    </recommendedName>
</protein>
<dbReference type="AlphaFoldDB" id="A0A1X1VV46"/>
<feature type="region of interest" description="Disordered" evidence="1">
    <location>
        <begin position="368"/>
        <end position="421"/>
    </location>
</feature>
<evidence type="ECO:0000256" key="1">
    <source>
        <dbReference type="SAM" id="MobiDB-lite"/>
    </source>
</evidence>
<gene>
    <name evidence="3" type="ORF">AWC08_03360</name>
</gene>
<keyword evidence="4" id="KW-1185">Reference proteome</keyword>
<feature type="transmembrane region" description="Helical" evidence="2">
    <location>
        <begin position="183"/>
        <end position="205"/>
    </location>
</feature>
<evidence type="ECO:0000313" key="4">
    <source>
        <dbReference type="Proteomes" id="UP000193928"/>
    </source>
</evidence>
<feature type="compositionally biased region" description="Acidic residues" evidence="1">
    <location>
        <begin position="56"/>
        <end position="68"/>
    </location>
</feature>
<dbReference type="Proteomes" id="UP000193928">
    <property type="component" value="Unassembled WGS sequence"/>
</dbReference>
<feature type="region of interest" description="Disordered" evidence="1">
    <location>
        <begin position="1"/>
        <end position="21"/>
    </location>
</feature>
<evidence type="ECO:0000256" key="2">
    <source>
        <dbReference type="SAM" id="Phobius"/>
    </source>
</evidence>
<dbReference type="RefSeq" id="WP_051445785.1">
    <property type="nucleotide sequence ID" value="NZ_JACKSU010000105.1"/>
</dbReference>
<evidence type="ECO:0000313" key="3">
    <source>
        <dbReference type="EMBL" id="ORV72878.1"/>
    </source>
</evidence>
<reference evidence="3 4" key="1">
    <citation type="submission" date="2016-01" db="EMBL/GenBank/DDBJ databases">
        <title>The new phylogeny of the genus Mycobacterium.</title>
        <authorList>
            <person name="Tarcisio F."/>
            <person name="Conor M."/>
            <person name="Antonella G."/>
            <person name="Elisabetta G."/>
            <person name="Giulia F.S."/>
            <person name="Sara T."/>
            <person name="Anna F."/>
            <person name="Clotilde B."/>
            <person name="Roberto B."/>
            <person name="Veronica D.S."/>
            <person name="Fabio R."/>
            <person name="Monica P."/>
            <person name="Olivier J."/>
            <person name="Enrico T."/>
            <person name="Nicola S."/>
        </authorList>
    </citation>
    <scope>NUCLEOTIDE SEQUENCE [LARGE SCALE GENOMIC DNA]</scope>
    <source>
        <strain evidence="3 4">DSM 44160</strain>
    </source>
</reference>
<keyword evidence="2" id="KW-0812">Transmembrane</keyword>
<accession>A0A1X1VV46</accession>
<dbReference type="EMBL" id="LQOY01000208">
    <property type="protein sequence ID" value="ORV72878.1"/>
    <property type="molecule type" value="Genomic_DNA"/>
</dbReference>
<comment type="caution">
    <text evidence="3">The sequence shown here is derived from an EMBL/GenBank/DDBJ whole genome shotgun (WGS) entry which is preliminary data.</text>
</comment>